<feature type="transmembrane region" description="Helical" evidence="6">
    <location>
        <begin position="65"/>
        <end position="89"/>
    </location>
</feature>
<keyword evidence="3 6" id="KW-1133">Transmembrane helix</keyword>
<name>A0ABT7L0Z6_9BACI</name>
<proteinExistence type="predicted"/>
<evidence type="ECO:0000256" key="2">
    <source>
        <dbReference type="ARBA" id="ARBA00022692"/>
    </source>
</evidence>
<sequence>MSENMNAENSSQEQANQTSKSAGGNEEAKDAEENKGMGILAYIIFFVPILAAKESKFAMYHANQGLSLFLLFVGVNIVATIIPIIGWFIIFPVGYILACVLLVMGIINAANGKKKPLPMIGKWNLIK</sequence>
<protein>
    <recommendedName>
        <fullName evidence="9">DUF4870 domain-containing protein</fullName>
    </recommendedName>
</protein>
<feature type="compositionally biased region" description="Polar residues" evidence="5">
    <location>
        <begin position="1"/>
        <end position="22"/>
    </location>
</feature>
<gene>
    <name evidence="7" type="ORF">QQS35_03455</name>
</gene>
<feature type="region of interest" description="Disordered" evidence="5">
    <location>
        <begin position="1"/>
        <end position="30"/>
    </location>
</feature>
<keyword evidence="4 6" id="KW-0472">Membrane</keyword>
<evidence type="ECO:0000256" key="6">
    <source>
        <dbReference type="SAM" id="Phobius"/>
    </source>
</evidence>
<organism evidence="7 8">
    <name type="scientific">Aquibacillus rhizosphaerae</name>
    <dbReference type="NCBI Taxonomy" id="3051431"/>
    <lineage>
        <taxon>Bacteria</taxon>
        <taxon>Bacillati</taxon>
        <taxon>Bacillota</taxon>
        <taxon>Bacilli</taxon>
        <taxon>Bacillales</taxon>
        <taxon>Bacillaceae</taxon>
        <taxon>Aquibacillus</taxon>
    </lineage>
</organism>
<evidence type="ECO:0000256" key="1">
    <source>
        <dbReference type="ARBA" id="ARBA00004141"/>
    </source>
</evidence>
<evidence type="ECO:0000313" key="7">
    <source>
        <dbReference type="EMBL" id="MDL4839516.1"/>
    </source>
</evidence>
<evidence type="ECO:0000256" key="3">
    <source>
        <dbReference type="ARBA" id="ARBA00022989"/>
    </source>
</evidence>
<dbReference type="InterPro" id="IPR019109">
    <property type="entry name" value="MamF_MmsF"/>
</dbReference>
<comment type="caution">
    <text evidence="7">The sequence shown here is derived from an EMBL/GenBank/DDBJ whole genome shotgun (WGS) entry which is preliminary data.</text>
</comment>
<accession>A0ABT7L0Z6</accession>
<dbReference type="Pfam" id="PF09685">
    <property type="entry name" value="MamF_MmsF"/>
    <property type="match status" value="1"/>
</dbReference>
<feature type="transmembrane region" description="Helical" evidence="6">
    <location>
        <begin position="36"/>
        <end position="53"/>
    </location>
</feature>
<dbReference type="RefSeq" id="WP_285930409.1">
    <property type="nucleotide sequence ID" value="NZ_JASTZU010000017.1"/>
</dbReference>
<reference evidence="7 8" key="1">
    <citation type="submission" date="2023-06" db="EMBL/GenBank/DDBJ databases">
        <title>Aquibacillus rhizosphaerae LR5S19.</title>
        <authorList>
            <person name="Sun J.-Q."/>
        </authorList>
    </citation>
    <scope>NUCLEOTIDE SEQUENCE [LARGE SCALE GENOMIC DNA]</scope>
    <source>
        <strain evidence="7 8">LR5S19</strain>
    </source>
</reference>
<evidence type="ECO:0000256" key="4">
    <source>
        <dbReference type="ARBA" id="ARBA00023136"/>
    </source>
</evidence>
<evidence type="ECO:0000313" key="8">
    <source>
        <dbReference type="Proteomes" id="UP001235343"/>
    </source>
</evidence>
<comment type="subcellular location">
    <subcellularLocation>
        <location evidence="1">Membrane</location>
        <topology evidence="1">Multi-pass membrane protein</topology>
    </subcellularLocation>
</comment>
<dbReference type="Proteomes" id="UP001235343">
    <property type="component" value="Unassembled WGS sequence"/>
</dbReference>
<evidence type="ECO:0008006" key="9">
    <source>
        <dbReference type="Google" id="ProtNLM"/>
    </source>
</evidence>
<dbReference type="EMBL" id="JASTZU010000017">
    <property type="protein sequence ID" value="MDL4839516.1"/>
    <property type="molecule type" value="Genomic_DNA"/>
</dbReference>
<feature type="transmembrane region" description="Helical" evidence="6">
    <location>
        <begin position="95"/>
        <end position="112"/>
    </location>
</feature>
<keyword evidence="8" id="KW-1185">Reference proteome</keyword>
<keyword evidence="2 6" id="KW-0812">Transmembrane</keyword>
<evidence type="ECO:0000256" key="5">
    <source>
        <dbReference type="SAM" id="MobiDB-lite"/>
    </source>
</evidence>